<dbReference type="Pfam" id="PF12697">
    <property type="entry name" value="Abhydrolase_6"/>
    <property type="match status" value="1"/>
</dbReference>
<feature type="signal peptide" evidence="11">
    <location>
        <begin position="1"/>
        <end position="18"/>
    </location>
</feature>
<evidence type="ECO:0000259" key="12">
    <source>
        <dbReference type="Pfam" id="PF12697"/>
    </source>
</evidence>
<dbReference type="Gene3D" id="3.40.50.1820">
    <property type="entry name" value="alpha/beta hydrolase"/>
    <property type="match status" value="1"/>
</dbReference>
<keyword evidence="4" id="KW-0719">Serine esterase</keyword>
<protein>
    <recommendedName>
        <fullName evidence="3">Protein phosphatase methylesterase 1</fullName>
        <ecNumber evidence="2">3.1.1.89</ecNumber>
    </recommendedName>
</protein>
<evidence type="ECO:0000256" key="11">
    <source>
        <dbReference type="SAM" id="SignalP"/>
    </source>
</evidence>
<gene>
    <name evidence="13" type="primary">PPE1</name>
    <name evidence="13" type="ORF">MEQU1_003505</name>
</gene>
<keyword evidence="5 13" id="KW-0378">Hydrolase</keyword>
<feature type="region of interest" description="Disordered" evidence="9">
    <location>
        <begin position="166"/>
        <end position="198"/>
    </location>
</feature>
<comment type="catalytic activity">
    <reaction evidence="8">
        <text>[phosphatase 2A protein]-C-terminal L-leucine methyl ester + H2O = [phosphatase 2A protein]-C-terminal L-leucine + methanol + H(+)</text>
        <dbReference type="Rhea" id="RHEA:48548"/>
        <dbReference type="Rhea" id="RHEA-COMP:12134"/>
        <dbReference type="Rhea" id="RHEA-COMP:12135"/>
        <dbReference type="ChEBI" id="CHEBI:15377"/>
        <dbReference type="ChEBI" id="CHEBI:15378"/>
        <dbReference type="ChEBI" id="CHEBI:17790"/>
        <dbReference type="ChEBI" id="CHEBI:90516"/>
        <dbReference type="ChEBI" id="CHEBI:90517"/>
        <dbReference type="EC" id="3.1.1.89"/>
    </reaction>
</comment>
<evidence type="ECO:0000256" key="2">
    <source>
        <dbReference type="ARBA" id="ARBA00013111"/>
    </source>
</evidence>
<feature type="domain" description="AB hydrolase-1" evidence="12">
    <location>
        <begin position="249"/>
        <end position="497"/>
    </location>
</feature>
<keyword evidence="10" id="KW-0812">Transmembrane</keyword>
<name>A0AAF0EHR9_9BASI</name>
<dbReference type="InterPro" id="IPR000073">
    <property type="entry name" value="AB_hydrolase_1"/>
</dbReference>
<proteinExistence type="inferred from homology"/>
<sequence>MRAIVVLAWAMLIASVLASDMAHDIGNGVSQAVGAATSVYNGVANAAASGFSQGVSQATSAYCRAVSQSCGQPTVSASNPSQSYSGAIGKIYTYGESVSGASSVLNQADSEHPAGTTVGVSNAPADGSRARSEIMTTSAFVGLACVVGAIGALAVSLRVALLKQQVDSSSVPREEEEEADELGELPSSSSRPMVPPALAPGAFGPLSSDDCFAVALELDTPCDAGDKKATVRAYYTPPKGGASKETTVFVCHHGAGFGALSYALMARALTQHTHGKVGILAYDCRGHGRSKFPPEVVNDMSLAALTNDLVQVIYTLFPEAEQRPSLILVGHSMGGAVVVEAAHELEKDAQVRVMGVAMIDIVEGTSLRLLPDMANIVRQRPEGFVSLESAIQWHIKSRTIRNPMSARRSVPSLIHEARGYATLPWRWNADLLATEPYWHGWFTGLSNKFLRCRAARLLLLAETDNLDQTLMIGQMQGKYQLVVSPHAGHCVQEDMPQHTAETLAHFWERNDKLPPGLRPVGQS</sequence>
<evidence type="ECO:0000256" key="1">
    <source>
        <dbReference type="ARBA" id="ARBA00008645"/>
    </source>
</evidence>
<evidence type="ECO:0000313" key="13">
    <source>
        <dbReference type="EMBL" id="WFD24800.1"/>
    </source>
</evidence>
<dbReference type="PANTHER" id="PTHR14189">
    <property type="entry name" value="PROTEIN PHOSPHATASE METHYLESTERASE-1 RELATED"/>
    <property type="match status" value="1"/>
</dbReference>
<dbReference type="GO" id="GO:0051723">
    <property type="term" value="F:protein methylesterase activity"/>
    <property type="evidence" value="ECO:0007669"/>
    <property type="project" value="UniProtKB-EC"/>
</dbReference>
<dbReference type="PANTHER" id="PTHR14189:SF0">
    <property type="entry name" value="PROTEIN PHOSPHATASE METHYLESTERASE 1"/>
    <property type="match status" value="1"/>
</dbReference>
<evidence type="ECO:0000256" key="3">
    <source>
        <dbReference type="ARBA" id="ARBA00020672"/>
    </source>
</evidence>
<feature type="compositionally biased region" description="Acidic residues" evidence="9">
    <location>
        <begin position="174"/>
        <end position="183"/>
    </location>
</feature>
<keyword evidence="10" id="KW-0472">Membrane</keyword>
<evidence type="ECO:0000256" key="8">
    <source>
        <dbReference type="ARBA" id="ARBA00049203"/>
    </source>
</evidence>
<feature type="transmembrane region" description="Helical" evidence="10">
    <location>
        <begin position="139"/>
        <end position="161"/>
    </location>
</feature>
<keyword evidence="11" id="KW-0732">Signal</keyword>
<comment type="catalytic activity">
    <reaction evidence="6">
        <text>a diacylglycerol + H2O = a monoacylglycerol + a fatty acid + H(+)</text>
        <dbReference type="Rhea" id="RHEA:32731"/>
        <dbReference type="ChEBI" id="CHEBI:15377"/>
        <dbReference type="ChEBI" id="CHEBI:15378"/>
        <dbReference type="ChEBI" id="CHEBI:17408"/>
        <dbReference type="ChEBI" id="CHEBI:18035"/>
        <dbReference type="ChEBI" id="CHEBI:28868"/>
    </reaction>
</comment>
<comment type="catalytic activity">
    <reaction evidence="7">
        <text>a monoacylglycerol + H2O = glycerol + a fatty acid + H(+)</text>
        <dbReference type="Rhea" id="RHEA:15245"/>
        <dbReference type="ChEBI" id="CHEBI:15377"/>
        <dbReference type="ChEBI" id="CHEBI:15378"/>
        <dbReference type="ChEBI" id="CHEBI:17408"/>
        <dbReference type="ChEBI" id="CHEBI:17754"/>
        <dbReference type="ChEBI" id="CHEBI:28868"/>
    </reaction>
</comment>
<evidence type="ECO:0000256" key="5">
    <source>
        <dbReference type="ARBA" id="ARBA00022801"/>
    </source>
</evidence>
<dbReference type="Proteomes" id="UP001214415">
    <property type="component" value="Chromosome 7"/>
</dbReference>
<keyword evidence="14" id="KW-1185">Reference proteome</keyword>
<dbReference type="InterPro" id="IPR029058">
    <property type="entry name" value="AB_hydrolase_fold"/>
</dbReference>
<evidence type="ECO:0000256" key="6">
    <source>
        <dbReference type="ARBA" id="ARBA00047591"/>
    </source>
</evidence>
<reference evidence="13" key="1">
    <citation type="submission" date="2023-03" db="EMBL/GenBank/DDBJ databases">
        <title>Mating type loci evolution in Malassezia.</title>
        <authorList>
            <person name="Coelho M.A."/>
        </authorList>
    </citation>
    <scope>NUCLEOTIDE SEQUENCE</scope>
    <source>
        <strain evidence="13">CBS 12830</strain>
    </source>
</reference>
<evidence type="ECO:0000256" key="7">
    <source>
        <dbReference type="ARBA" id="ARBA00048461"/>
    </source>
</evidence>
<dbReference type="EC" id="3.1.1.89" evidence="2"/>
<dbReference type="EMBL" id="CP119906">
    <property type="protein sequence ID" value="WFD24800.1"/>
    <property type="molecule type" value="Genomic_DNA"/>
</dbReference>
<evidence type="ECO:0000313" key="14">
    <source>
        <dbReference type="Proteomes" id="UP001214415"/>
    </source>
</evidence>
<evidence type="ECO:0000256" key="9">
    <source>
        <dbReference type="SAM" id="MobiDB-lite"/>
    </source>
</evidence>
<dbReference type="SUPFAM" id="SSF53474">
    <property type="entry name" value="alpha/beta-Hydrolases"/>
    <property type="match status" value="1"/>
</dbReference>
<accession>A0AAF0EHR9</accession>
<organism evidence="13 14">
    <name type="scientific">Malassezia equina</name>
    <dbReference type="NCBI Taxonomy" id="1381935"/>
    <lineage>
        <taxon>Eukaryota</taxon>
        <taxon>Fungi</taxon>
        <taxon>Dikarya</taxon>
        <taxon>Basidiomycota</taxon>
        <taxon>Ustilaginomycotina</taxon>
        <taxon>Malasseziomycetes</taxon>
        <taxon>Malasseziales</taxon>
        <taxon>Malasseziaceae</taxon>
        <taxon>Malassezia</taxon>
    </lineage>
</organism>
<comment type="similarity">
    <text evidence="1">Belongs to the AB hydrolase superfamily.</text>
</comment>
<dbReference type="InterPro" id="IPR016812">
    <property type="entry name" value="PPase_methylesterase_euk"/>
</dbReference>
<evidence type="ECO:0000256" key="4">
    <source>
        <dbReference type="ARBA" id="ARBA00022487"/>
    </source>
</evidence>
<feature type="chain" id="PRO_5041945799" description="Protein phosphatase methylesterase 1" evidence="11">
    <location>
        <begin position="19"/>
        <end position="523"/>
    </location>
</feature>
<evidence type="ECO:0000256" key="10">
    <source>
        <dbReference type="SAM" id="Phobius"/>
    </source>
</evidence>
<dbReference type="AlphaFoldDB" id="A0AAF0EHR9"/>
<keyword evidence="10" id="KW-1133">Transmembrane helix</keyword>